<evidence type="ECO:0000313" key="1">
    <source>
        <dbReference type="EMBL" id="GAH92098.1"/>
    </source>
</evidence>
<dbReference type="AlphaFoldDB" id="X1LD90"/>
<reference evidence="1" key="1">
    <citation type="journal article" date="2014" name="Front. Microbiol.">
        <title>High frequency of phylogenetically diverse reductive dehalogenase-homologous genes in deep subseafloor sedimentary metagenomes.</title>
        <authorList>
            <person name="Kawai M."/>
            <person name="Futagami T."/>
            <person name="Toyoda A."/>
            <person name="Takaki Y."/>
            <person name="Nishi S."/>
            <person name="Hori S."/>
            <person name="Arai W."/>
            <person name="Tsubouchi T."/>
            <person name="Morono Y."/>
            <person name="Uchiyama I."/>
            <person name="Ito T."/>
            <person name="Fujiyama A."/>
            <person name="Inagaki F."/>
            <person name="Takami H."/>
        </authorList>
    </citation>
    <scope>NUCLEOTIDE SEQUENCE</scope>
    <source>
        <strain evidence="1">Expedition CK06-06</strain>
    </source>
</reference>
<gene>
    <name evidence="1" type="ORF">S06H3_00238</name>
</gene>
<protein>
    <submittedName>
        <fullName evidence="1">Uncharacterized protein</fullName>
    </submittedName>
</protein>
<organism evidence="1">
    <name type="scientific">marine sediment metagenome</name>
    <dbReference type="NCBI Taxonomy" id="412755"/>
    <lineage>
        <taxon>unclassified sequences</taxon>
        <taxon>metagenomes</taxon>
        <taxon>ecological metagenomes</taxon>
    </lineage>
</organism>
<accession>X1LD90</accession>
<sequence>MSMRNVSPHPEKVPYPIIRPRPGQPVRCVCLTKTIFGVDTHFGNGQTYYCPGPEDCEACKGGGVARYQGYVMGLGFQSNVTAIVHLTANAAEMLEKLERPGRGLLGLKMSLFRTGKTDNGEVEAQAFGWEDHVAEFSRNRLSELMHSVYRVKGLQAKERKQSS</sequence>
<dbReference type="EMBL" id="BARV01000035">
    <property type="protein sequence ID" value="GAH92098.1"/>
    <property type="molecule type" value="Genomic_DNA"/>
</dbReference>
<proteinExistence type="predicted"/>
<name>X1LD90_9ZZZZ</name>
<comment type="caution">
    <text evidence="1">The sequence shown here is derived from an EMBL/GenBank/DDBJ whole genome shotgun (WGS) entry which is preliminary data.</text>
</comment>